<dbReference type="AlphaFoldDB" id="A0A2H5XE78"/>
<keyword evidence="3" id="KW-0731">Sigma factor</keyword>
<proteinExistence type="inferred from homology"/>
<dbReference type="InterPro" id="IPR014284">
    <property type="entry name" value="RNA_pol_sigma-70_dom"/>
</dbReference>
<sequence>MDETAKARAFERLVRENQAALYRLAYRLTGNRDDAEDLLTEALTEAWSDFDRFRHDDGFVRWVATIMTHTFLDWKRRASRAEVVSLDNPSPDGDADDEGAWELPDTADDPETIAMRRQFWRAVQKALEELPPEFKAVVVLVDMEGLSYEEAAQALRCPIGTVRSRLHRARTMLRERLKDWL</sequence>
<evidence type="ECO:0000256" key="5">
    <source>
        <dbReference type="SAM" id="MobiDB-lite"/>
    </source>
</evidence>
<evidence type="ECO:0000313" key="9">
    <source>
        <dbReference type="Proteomes" id="UP000236173"/>
    </source>
</evidence>
<evidence type="ECO:0000259" key="7">
    <source>
        <dbReference type="Pfam" id="PF08281"/>
    </source>
</evidence>
<keyword evidence="2" id="KW-0805">Transcription regulation</keyword>
<evidence type="ECO:0000256" key="3">
    <source>
        <dbReference type="ARBA" id="ARBA00023082"/>
    </source>
</evidence>
<dbReference type="InterPro" id="IPR013324">
    <property type="entry name" value="RNA_pol_sigma_r3/r4-like"/>
</dbReference>
<dbReference type="Gene3D" id="1.10.10.10">
    <property type="entry name" value="Winged helix-like DNA-binding domain superfamily/Winged helix DNA-binding domain"/>
    <property type="match status" value="1"/>
</dbReference>
<evidence type="ECO:0000256" key="4">
    <source>
        <dbReference type="ARBA" id="ARBA00023163"/>
    </source>
</evidence>
<dbReference type="GO" id="GO:0006352">
    <property type="term" value="P:DNA-templated transcription initiation"/>
    <property type="evidence" value="ECO:0007669"/>
    <property type="project" value="InterPro"/>
</dbReference>
<dbReference type="EMBL" id="BEHT01000029">
    <property type="protein sequence ID" value="GBC99493.1"/>
    <property type="molecule type" value="Genomic_DNA"/>
</dbReference>
<evidence type="ECO:0000313" key="8">
    <source>
        <dbReference type="EMBL" id="GBC99493.1"/>
    </source>
</evidence>
<dbReference type="PANTHER" id="PTHR43133:SF25">
    <property type="entry name" value="RNA POLYMERASE SIGMA FACTOR RFAY-RELATED"/>
    <property type="match status" value="1"/>
</dbReference>
<dbReference type="InterPro" id="IPR036388">
    <property type="entry name" value="WH-like_DNA-bd_sf"/>
</dbReference>
<evidence type="ECO:0000259" key="6">
    <source>
        <dbReference type="Pfam" id="PF04542"/>
    </source>
</evidence>
<dbReference type="InterPro" id="IPR013249">
    <property type="entry name" value="RNA_pol_sigma70_r4_t2"/>
</dbReference>
<dbReference type="CDD" id="cd06171">
    <property type="entry name" value="Sigma70_r4"/>
    <property type="match status" value="1"/>
</dbReference>
<reference evidence="9" key="1">
    <citation type="submission" date="2017-09" db="EMBL/GenBank/DDBJ databases">
        <title>Metaegenomics of thermophilic ammonia-oxidizing enrichment culture.</title>
        <authorList>
            <person name="Kato S."/>
            <person name="Suzuki K."/>
        </authorList>
    </citation>
    <scope>NUCLEOTIDE SEQUENCE [LARGE SCALE GENOMIC DNA]</scope>
</reference>
<dbReference type="Proteomes" id="UP000236173">
    <property type="component" value="Unassembled WGS sequence"/>
</dbReference>
<dbReference type="InterPro" id="IPR007627">
    <property type="entry name" value="RNA_pol_sigma70_r2"/>
</dbReference>
<dbReference type="SUPFAM" id="SSF88946">
    <property type="entry name" value="Sigma2 domain of RNA polymerase sigma factors"/>
    <property type="match status" value="1"/>
</dbReference>
<gene>
    <name evidence="8" type="primary">sigE_2</name>
    <name evidence="8" type="ORF">HRbin17_02018</name>
</gene>
<organism evidence="8 9">
    <name type="scientific">Candidatus Fervidibacter japonicus</name>
    <dbReference type="NCBI Taxonomy" id="2035412"/>
    <lineage>
        <taxon>Bacteria</taxon>
        <taxon>Candidatus Fervidibacterota</taxon>
        <taxon>Candidatus Fervidibacter</taxon>
    </lineage>
</organism>
<dbReference type="SUPFAM" id="SSF88659">
    <property type="entry name" value="Sigma3 and sigma4 domains of RNA polymerase sigma factors"/>
    <property type="match status" value="1"/>
</dbReference>
<protein>
    <submittedName>
        <fullName evidence="8">ECF RNA polymerase sigma factor SigE</fullName>
    </submittedName>
</protein>
<evidence type="ECO:0000256" key="1">
    <source>
        <dbReference type="ARBA" id="ARBA00010641"/>
    </source>
</evidence>
<feature type="domain" description="RNA polymerase sigma-70 region 2" evidence="6">
    <location>
        <begin position="13"/>
        <end position="80"/>
    </location>
</feature>
<dbReference type="Pfam" id="PF04542">
    <property type="entry name" value="Sigma70_r2"/>
    <property type="match status" value="1"/>
</dbReference>
<dbReference type="InterPro" id="IPR039425">
    <property type="entry name" value="RNA_pol_sigma-70-like"/>
</dbReference>
<name>A0A2H5XE78_9BACT</name>
<comment type="caution">
    <text evidence="8">The sequence shown here is derived from an EMBL/GenBank/DDBJ whole genome shotgun (WGS) entry which is preliminary data.</text>
</comment>
<feature type="region of interest" description="Disordered" evidence="5">
    <location>
        <begin position="85"/>
        <end position="106"/>
    </location>
</feature>
<keyword evidence="4" id="KW-0804">Transcription</keyword>
<feature type="compositionally biased region" description="Acidic residues" evidence="5">
    <location>
        <begin position="93"/>
        <end position="106"/>
    </location>
</feature>
<dbReference type="PANTHER" id="PTHR43133">
    <property type="entry name" value="RNA POLYMERASE ECF-TYPE SIGMA FACTO"/>
    <property type="match status" value="1"/>
</dbReference>
<dbReference type="GO" id="GO:0003677">
    <property type="term" value="F:DNA binding"/>
    <property type="evidence" value="ECO:0007669"/>
    <property type="project" value="InterPro"/>
</dbReference>
<comment type="similarity">
    <text evidence="1">Belongs to the sigma-70 factor family. ECF subfamily.</text>
</comment>
<dbReference type="Pfam" id="PF08281">
    <property type="entry name" value="Sigma70_r4_2"/>
    <property type="match status" value="1"/>
</dbReference>
<accession>A0A2H5XE78</accession>
<evidence type="ECO:0000256" key="2">
    <source>
        <dbReference type="ARBA" id="ARBA00023015"/>
    </source>
</evidence>
<dbReference type="NCBIfam" id="TIGR02937">
    <property type="entry name" value="sigma70-ECF"/>
    <property type="match status" value="1"/>
</dbReference>
<dbReference type="Gene3D" id="1.10.1740.10">
    <property type="match status" value="1"/>
</dbReference>
<dbReference type="InterPro" id="IPR013325">
    <property type="entry name" value="RNA_pol_sigma_r2"/>
</dbReference>
<dbReference type="GO" id="GO:0016987">
    <property type="term" value="F:sigma factor activity"/>
    <property type="evidence" value="ECO:0007669"/>
    <property type="project" value="UniProtKB-KW"/>
</dbReference>
<feature type="domain" description="RNA polymerase sigma factor 70 region 4 type 2" evidence="7">
    <location>
        <begin position="121"/>
        <end position="173"/>
    </location>
</feature>